<dbReference type="OrthoDB" id="76098at2759"/>
<keyword evidence="5" id="KW-1185">Reference proteome</keyword>
<dbReference type="PANTHER" id="PTHR24189:SF50">
    <property type="entry name" value="ANKYRIN REPEAT AND SOCS BOX PROTEIN 2"/>
    <property type="match status" value="1"/>
</dbReference>
<name>A0A139A3L0_GONPJ</name>
<keyword evidence="2 3" id="KW-0040">ANK repeat</keyword>
<dbReference type="EMBL" id="KQ965811">
    <property type="protein sequence ID" value="KXS10963.1"/>
    <property type="molecule type" value="Genomic_DNA"/>
</dbReference>
<sequence>MLPSTEVSVEAPASSRFHLLDLPPEIIQRIGRFCADYRLAFPSSVLNRCLRAIFSVPADIAARGLRHFETPELAVLAEVLGGDTDVIKILCGYADVNALVGVSNSVPPLVWGARAGNVDVVRCLLDIGADLNLGDNEQAVVVAAEFGHVEVVKLLLDCGASNGYEALSMAITRSGSVDCARILVDHGVKPDGYLLWVASAHGEVSLVEVVIKAMNLQNVGRVPDQPALRALLEATQKGREQIVRVILESLPEPPSSLIMGRLVMNAASRDHMAVIDALLDFADLEACCVAAMQSASQGNREGVLQVFRQRGVIDVEGILVQLGER</sequence>
<dbReference type="Proteomes" id="UP000070544">
    <property type="component" value="Unassembled WGS sequence"/>
</dbReference>
<dbReference type="InterPro" id="IPR002110">
    <property type="entry name" value="Ankyrin_rpt"/>
</dbReference>
<evidence type="ECO:0000313" key="4">
    <source>
        <dbReference type="EMBL" id="KXS10963.1"/>
    </source>
</evidence>
<feature type="repeat" description="ANK" evidence="3">
    <location>
        <begin position="104"/>
        <end position="136"/>
    </location>
</feature>
<evidence type="ECO:0000256" key="2">
    <source>
        <dbReference type="ARBA" id="ARBA00023043"/>
    </source>
</evidence>
<dbReference type="SMART" id="SM00248">
    <property type="entry name" value="ANK"/>
    <property type="match status" value="4"/>
</dbReference>
<accession>A0A139A3L0</accession>
<dbReference type="Pfam" id="PF12796">
    <property type="entry name" value="Ank_2"/>
    <property type="match status" value="1"/>
</dbReference>
<dbReference type="InterPro" id="IPR050745">
    <property type="entry name" value="Multifunctional_regulatory"/>
</dbReference>
<dbReference type="PANTHER" id="PTHR24189">
    <property type="entry name" value="MYOTROPHIN"/>
    <property type="match status" value="1"/>
</dbReference>
<dbReference type="PROSITE" id="PS50297">
    <property type="entry name" value="ANK_REP_REGION"/>
    <property type="match status" value="1"/>
</dbReference>
<dbReference type="STRING" id="1344416.A0A139A3L0"/>
<evidence type="ECO:0000256" key="1">
    <source>
        <dbReference type="ARBA" id="ARBA00022737"/>
    </source>
</evidence>
<gene>
    <name evidence="4" type="ORF">M427DRAFT_61318</name>
</gene>
<proteinExistence type="predicted"/>
<dbReference type="Gene3D" id="1.25.40.20">
    <property type="entry name" value="Ankyrin repeat-containing domain"/>
    <property type="match status" value="1"/>
</dbReference>
<dbReference type="InterPro" id="IPR036770">
    <property type="entry name" value="Ankyrin_rpt-contain_sf"/>
</dbReference>
<evidence type="ECO:0000256" key="3">
    <source>
        <dbReference type="PROSITE-ProRule" id="PRU00023"/>
    </source>
</evidence>
<evidence type="ECO:0000313" key="5">
    <source>
        <dbReference type="Proteomes" id="UP000070544"/>
    </source>
</evidence>
<protein>
    <submittedName>
        <fullName evidence="4">Ankyrin</fullName>
    </submittedName>
</protein>
<organism evidence="4 5">
    <name type="scientific">Gonapodya prolifera (strain JEL478)</name>
    <name type="common">Monoblepharis prolifera</name>
    <dbReference type="NCBI Taxonomy" id="1344416"/>
    <lineage>
        <taxon>Eukaryota</taxon>
        <taxon>Fungi</taxon>
        <taxon>Fungi incertae sedis</taxon>
        <taxon>Chytridiomycota</taxon>
        <taxon>Chytridiomycota incertae sedis</taxon>
        <taxon>Monoblepharidomycetes</taxon>
        <taxon>Monoblepharidales</taxon>
        <taxon>Gonapodyaceae</taxon>
        <taxon>Gonapodya</taxon>
    </lineage>
</organism>
<dbReference type="SUPFAM" id="SSF48403">
    <property type="entry name" value="Ankyrin repeat"/>
    <property type="match status" value="1"/>
</dbReference>
<dbReference type="PROSITE" id="PS50088">
    <property type="entry name" value="ANK_REPEAT"/>
    <property type="match status" value="1"/>
</dbReference>
<reference evidence="4 5" key="1">
    <citation type="journal article" date="2015" name="Genome Biol. Evol.">
        <title>Phylogenomic analyses indicate that early fungi evolved digesting cell walls of algal ancestors of land plants.</title>
        <authorList>
            <person name="Chang Y."/>
            <person name="Wang S."/>
            <person name="Sekimoto S."/>
            <person name="Aerts A.L."/>
            <person name="Choi C."/>
            <person name="Clum A."/>
            <person name="LaButti K.M."/>
            <person name="Lindquist E.A."/>
            <person name="Yee Ngan C."/>
            <person name="Ohm R.A."/>
            <person name="Salamov A.A."/>
            <person name="Grigoriev I.V."/>
            <person name="Spatafora J.W."/>
            <person name="Berbee M.L."/>
        </authorList>
    </citation>
    <scope>NUCLEOTIDE SEQUENCE [LARGE SCALE GENOMIC DNA]</scope>
    <source>
        <strain evidence="4 5">JEL478</strain>
    </source>
</reference>
<keyword evidence="1" id="KW-0677">Repeat</keyword>
<dbReference type="AlphaFoldDB" id="A0A139A3L0"/>